<accession>A0A844SVN1</accession>
<name>A0A844SVN1_9BRAD</name>
<dbReference type="Proteomes" id="UP000436468">
    <property type="component" value="Unassembled WGS sequence"/>
</dbReference>
<dbReference type="AlphaFoldDB" id="A0A844SVN1"/>
<organism evidence="1 2">
    <name type="scientific">Bradyrhizobium pachyrhizi</name>
    <dbReference type="NCBI Taxonomy" id="280333"/>
    <lineage>
        <taxon>Bacteria</taxon>
        <taxon>Pseudomonadati</taxon>
        <taxon>Pseudomonadota</taxon>
        <taxon>Alphaproteobacteria</taxon>
        <taxon>Hyphomicrobiales</taxon>
        <taxon>Nitrobacteraceae</taxon>
        <taxon>Bradyrhizobium</taxon>
    </lineage>
</organism>
<sequence length="59" mass="6398">MRNDLARARAVAAYEQLIRAGAAVKAEGAMVKSLKTANALSKALNAVNERVTRAMRRDQ</sequence>
<proteinExistence type="predicted"/>
<reference evidence="1 2" key="1">
    <citation type="submission" date="2019-12" db="EMBL/GenBank/DDBJ databases">
        <title>Draft genome sequences Bradyrhizobium cajani AMBPC1010, Bradyrhizobium pachyrhizi AMBPC1040 and Bradyrhizobium yuanmingense ALSPC3051, three plant growth promoting strains isolated from nodules of Cajanus cajan L. in Dominican Republic.</title>
        <authorList>
            <person name="Flores-Felix J.D."/>
            <person name="Araujo J."/>
            <person name="Diaz-Alcantara C."/>
            <person name="Gonzalez-Andres F."/>
            <person name="Velazquez E."/>
        </authorList>
    </citation>
    <scope>NUCLEOTIDE SEQUENCE [LARGE SCALE GENOMIC DNA]</scope>
    <source>
        <strain evidence="1 2">1040</strain>
    </source>
</reference>
<evidence type="ECO:0000313" key="2">
    <source>
        <dbReference type="Proteomes" id="UP000436468"/>
    </source>
</evidence>
<evidence type="ECO:0000313" key="1">
    <source>
        <dbReference type="EMBL" id="MVT71063.1"/>
    </source>
</evidence>
<gene>
    <name evidence="1" type="ORF">GPL21_39155</name>
</gene>
<dbReference type="EMBL" id="WQNF01000059">
    <property type="protein sequence ID" value="MVT71063.1"/>
    <property type="molecule type" value="Genomic_DNA"/>
</dbReference>
<protein>
    <submittedName>
        <fullName evidence="1">Uncharacterized protein</fullName>
    </submittedName>
</protein>
<keyword evidence="2" id="KW-1185">Reference proteome</keyword>
<comment type="caution">
    <text evidence="1">The sequence shown here is derived from an EMBL/GenBank/DDBJ whole genome shotgun (WGS) entry which is preliminary data.</text>
</comment>
<dbReference type="RefSeq" id="WP_157348706.1">
    <property type="nucleotide sequence ID" value="NZ_WQNF01000059.1"/>
</dbReference>